<sequence>MKNAIKKTILALLLCLLTLPGWAQFEGMQLSPQAKISLITCSSGQDLYAIFGHSAVRVNDPASGLDIVFNYGTFDFDEPNFYLKFIRGKLNYKLSAAYFSDFVNSYARDNRSVYEQQLNLTPDETQQYWTFLTTNYLPENRFYLYDFFFDNCATRIRDGLEATFPNQLTFNISQFDEDMSFRNLIDLYLVPQPWSDFGIDLALGARIDEEATPYQYMFLPDYLEKGIANATLSKDGQTKPLTLQRQVVFEREPMPFDAGWLTPQVVFWIFLLVVIAITARDVIKRQRSRVFDMVLFFVVGLLGILLFLLWVATDHQAAAYNFNLLWALPTHAIAAFFVGRNVLANWMRKYMLVTALLATVALVGWPLWPQMYHAAFLPIMLLLVLRALYAVWFSRKARAIVTTPSIEQTHEPRANSN</sequence>
<feature type="transmembrane region" description="Helical" evidence="1">
    <location>
        <begin position="265"/>
        <end position="283"/>
    </location>
</feature>
<feature type="domain" description="Lnb N-terminal periplasmic" evidence="3">
    <location>
        <begin position="34"/>
        <end position="167"/>
    </location>
</feature>
<feature type="transmembrane region" description="Helical" evidence="1">
    <location>
        <begin position="350"/>
        <end position="368"/>
    </location>
</feature>
<gene>
    <name evidence="5" type="ORF">D1627_10865</name>
</gene>
<keyword evidence="6" id="KW-1185">Reference proteome</keyword>
<keyword evidence="1" id="KW-0472">Membrane</keyword>
<protein>
    <submittedName>
        <fullName evidence="5">DUF4105 domain-containing protein</fullName>
    </submittedName>
</protein>
<dbReference type="Pfam" id="PF25221">
    <property type="entry name" value="5TMH_Lnb"/>
    <property type="match status" value="1"/>
</dbReference>
<dbReference type="Pfam" id="PF13387">
    <property type="entry name" value="Lnb_N"/>
    <property type="match status" value="1"/>
</dbReference>
<dbReference type="InterPro" id="IPR025178">
    <property type="entry name" value="Lnb_N"/>
</dbReference>
<name>A0A399S0D8_9BACT</name>
<evidence type="ECO:0000313" key="5">
    <source>
        <dbReference type="EMBL" id="RIJ37600.1"/>
    </source>
</evidence>
<dbReference type="OrthoDB" id="319167at2"/>
<feature type="transmembrane region" description="Helical" evidence="1">
    <location>
        <begin position="290"/>
        <end position="312"/>
    </location>
</feature>
<evidence type="ECO:0000259" key="3">
    <source>
        <dbReference type="Pfam" id="PF13387"/>
    </source>
</evidence>
<proteinExistence type="predicted"/>
<keyword evidence="2" id="KW-0732">Signal</keyword>
<feature type="domain" description="Lnb-like transmembrane" evidence="4">
    <location>
        <begin position="259"/>
        <end position="396"/>
    </location>
</feature>
<accession>A0A399S0D8</accession>
<feature type="signal peptide" evidence="2">
    <location>
        <begin position="1"/>
        <end position="23"/>
    </location>
</feature>
<dbReference type="AlphaFoldDB" id="A0A399S0D8"/>
<feature type="transmembrane region" description="Helical" evidence="1">
    <location>
        <begin position="318"/>
        <end position="338"/>
    </location>
</feature>
<keyword evidence="1" id="KW-1133">Transmembrane helix</keyword>
<dbReference type="InterPro" id="IPR057436">
    <property type="entry name" value="5TMH_Lnb"/>
</dbReference>
<evidence type="ECO:0000256" key="1">
    <source>
        <dbReference type="SAM" id="Phobius"/>
    </source>
</evidence>
<comment type="caution">
    <text evidence="5">The sequence shown here is derived from an EMBL/GenBank/DDBJ whole genome shotgun (WGS) entry which is preliminary data.</text>
</comment>
<dbReference type="RefSeq" id="WP_119432257.1">
    <property type="nucleotide sequence ID" value="NZ_QWGE01000003.1"/>
</dbReference>
<feature type="chain" id="PRO_5017212015" evidence="2">
    <location>
        <begin position="24"/>
        <end position="417"/>
    </location>
</feature>
<organism evidence="5 6">
    <name type="scientific">Pontibacter oryzae</name>
    <dbReference type="NCBI Taxonomy" id="2304593"/>
    <lineage>
        <taxon>Bacteria</taxon>
        <taxon>Pseudomonadati</taxon>
        <taxon>Bacteroidota</taxon>
        <taxon>Cytophagia</taxon>
        <taxon>Cytophagales</taxon>
        <taxon>Hymenobacteraceae</taxon>
        <taxon>Pontibacter</taxon>
    </lineage>
</organism>
<keyword evidence="1" id="KW-0812">Transmembrane</keyword>
<reference evidence="6" key="1">
    <citation type="submission" date="2018-08" db="EMBL/GenBank/DDBJ databases">
        <title>Mucilaginibacter sp. MYSH2.</title>
        <authorList>
            <person name="Seo T."/>
        </authorList>
    </citation>
    <scope>NUCLEOTIDE SEQUENCE [LARGE SCALE GENOMIC DNA]</scope>
    <source>
        <strain evidence="6">KIRAN</strain>
    </source>
</reference>
<feature type="transmembrane region" description="Helical" evidence="1">
    <location>
        <begin position="374"/>
        <end position="393"/>
    </location>
</feature>
<evidence type="ECO:0000259" key="4">
    <source>
        <dbReference type="Pfam" id="PF25221"/>
    </source>
</evidence>
<evidence type="ECO:0000256" key="2">
    <source>
        <dbReference type="SAM" id="SignalP"/>
    </source>
</evidence>
<evidence type="ECO:0000313" key="6">
    <source>
        <dbReference type="Proteomes" id="UP000266005"/>
    </source>
</evidence>
<dbReference type="EMBL" id="QWGE01000003">
    <property type="protein sequence ID" value="RIJ37600.1"/>
    <property type="molecule type" value="Genomic_DNA"/>
</dbReference>
<dbReference type="Proteomes" id="UP000266005">
    <property type="component" value="Unassembled WGS sequence"/>
</dbReference>